<evidence type="ECO:0000256" key="1">
    <source>
        <dbReference type="ARBA" id="ARBA00022723"/>
    </source>
</evidence>
<keyword evidence="2" id="KW-0677">Repeat</keyword>
<keyword evidence="1" id="KW-0479">Metal-binding</keyword>
<dbReference type="Pfam" id="PF12874">
    <property type="entry name" value="zf-met"/>
    <property type="match status" value="1"/>
</dbReference>
<keyword evidence="3 5" id="KW-0863">Zinc-finger</keyword>
<evidence type="ECO:0000256" key="3">
    <source>
        <dbReference type="ARBA" id="ARBA00022771"/>
    </source>
</evidence>
<dbReference type="InterPro" id="IPR013087">
    <property type="entry name" value="Znf_C2H2_type"/>
</dbReference>
<dbReference type="Proteomes" id="UP001497472">
    <property type="component" value="Unassembled WGS sequence"/>
</dbReference>
<dbReference type="InterPro" id="IPR036236">
    <property type="entry name" value="Znf_C2H2_sf"/>
</dbReference>
<feature type="domain" description="C2H2-type" evidence="6">
    <location>
        <begin position="371"/>
        <end position="399"/>
    </location>
</feature>
<name>A0AAV1K0H5_9NEOP</name>
<organism evidence="7 8">
    <name type="scientific">Leptosia nina</name>
    <dbReference type="NCBI Taxonomy" id="320188"/>
    <lineage>
        <taxon>Eukaryota</taxon>
        <taxon>Metazoa</taxon>
        <taxon>Ecdysozoa</taxon>
        <taxon>Arthropoda</taxon>
        <taxon>Hexapoda</taxon>
        <taxon>Insecta</taxon>
        <taxon>Pterygota</taxon>
        <taxon>Neoptera</taxon>
        <taxon>Endopterygota</taxon>
        <taxon>Lepidoptera</taxon>
        <taxon>Glossata</taxon>
        <taxon>Ditrysia</taxon>
        <taxon>Papilionoidea</taxon>
        <taxon>Pieridae</taxon>
        <taxon>Pierinae</taxon>
        <taxon>Leptosia</taxon>
    </lineage>
</organism>
<feature type="domain" description="C2H2-type" evidence="6">
    <location>
        <begin position="286"/>
        <end position="314"/>
    </location>
</feature>
<feature type="domain" description="C2H2-type" evidence="6">
    <location>
        <begin position="201"/>
        <end position="223"/>
    </location>
</feature>
<dbReference type="FunFam" id="3.30.160.60:FF:000624">
    <property type="entry name" value="zinc finger protein 697"/>
    <property type="match status" value="1"/>
</dbReference>
<feature type="domain" description="C2H2-type" evidence="6">
    <location>
        <begin position="81"/>
        <end position="109"/>
    </location>
</feature>
<comment type="caution">
    <text evidence="7">The sequence shown here is derived from an EMBL/GenBank/DDBJ whole genome shotgun (WGS) entry which is preliminary data.</text>
</comment>
<evidence type="ECO:0000313" key="7">
    <source>
        <dbReference type="EMBL" id="CAK1554349.1"/>
    </source>
</evidence>
<dbReference type="EMBL" id="CAVLEF010000278">
    <property type="protein sequence ID" value="CAK1554349.1"/>
    <property type="molecule type" value="Genomic_DNA"/>
</dbReference>
<feature type="domain" description="C2H2-type" evidence="6">
    <location>
        <begin position="228"/>
        <end position="251"/>
    </location>
</feature>
<evidence type="ECO:0000256" key="5">
    <source>
        <dbReference type="PROSITE-ProRule" id="PRU00042"/>
    </source>
</evidence>
<gene>
    <name evidence="7" type="ORF">LNINA_LOCUS13271</name>
</gene>
<dbReference type="FunFam" id="3.30.160.60:FF:000446">
    <property type="entry name" value="Zinc finger protein"/>
    <property type="match status" value="1"/>
</dbReference>
<evidence type="ECO:0000313" key="8">
    <source>
        <dbReference type="Proteomes" id="UP001497472"/>
    </source>
</evidence>
<proteinExistence type="predicted"/>
<evidence type="ECO:0000256" key="2">
    <source>
        <dbReference type="ARBA" id="ARBA00022737"/>
    </source>
</evidence>
<accession>A0AAV1K0H5</accession>
<dbReference type="GO" id="GO:0008270">
    <property type="term" value="F:zinc ion binding"/>
    <property type="evidence" value="ECO:0007669"/>
    <property type="project" value="UniProtKB-KW"/>
</dbReference>
<keyword evidence="8" id="KW-1185">Reference proteome</keyword>
<dbReference type="Pfam" id="PF00096">
    <property type="entry name" value="zf-C2H2"/>
    <property type="match status" value="3"/>
</dbReference>
<dbReference type="SMART" id="SM00355">
    <property type="entry name" value="ZnF_C2H2"/>
    <property type="match status" value="10"/>
</dbReference>
<protein>
    <recommendedName>
        <fullName evidence="6">C2H2-type domain-containing protein</fullName>
    </recommendedName>
</protein>
<dbReference type="Gene3D" id="3.30.160.60">
    <property type="entry name" value="Classic Zinc Finger"/>
    <property type="match status" value="5"/>
</dbReference>
<dbReference type="PANTHER" id="PTHR24379:SF121">
    <property type="entry name" value="C2H2-TYPE DOMAIN-CONTAINING PROTEIN"/>
    <property type="match status" value="1"/>
</dbReference>
<dbReference type="PROSITE" id="PS00028">
    <property type="entry name" value="ZINC_FINGER_C2H2_1"/>
    <property type="match status" value="8"/>
</dbReference>
<dbReference type="AlphaFoldDB" id="A0AAV1K0H5"/>
<dbReference type="SUPFAM" id="SSF57667">
    <property type="entry name" value="beta-beta-alpha zinc fingers"/>
    <property type="match status" value="4"/>
</dbReference>
<feature type="domain" description="C2H2-type" evidence="6">
    <location>
        <begin position="315"/>
        <end position="342"/>
    </location>
</feature>
<keyword evidence="4" id="KW-0862">Zinc</keyword>
<sequence length="399" mass="46904">MIPWVGIHADISIKLERIDSDIEQTEETDDQWNPYTLFTTATAETEKISLNEELNKHWINLREILKWSNATPIRSYGGRGYLCCYCSEQFLDPRDLKAHTSQYHEGIDDACFTKKTHLNGYCIKLDITNLCCNICGEEIDDVEILLDHLSNDHDRTIFTDIKSLIVPFKFRNEELQCYICNEKFGAFKVLLAHMNVHIRNFVCEVCDAGFVNIKQLRGHAESHKTGTYKCEVCGKIFSTIRACSFHVNRVHRNSFVNKCGYCSQVFKECRQKQKHQLEVHGIGAVMNCEYCDRTFKTQSTYRIHVNRDHLKVRKFSCTMCERRFFKVSDLHDHMVRHTGERIFKCEVCQKAFARRKTLREHNRIHLNDKRFKCEHCGQGFVQKCNWRTHMRTKHGEIKT</sequence>
<reference evidence="7 8" key="1">
    <citation type="submission" date="2023-11" db="EMBL/GenBank/DDBJ databases">
        <authorList>
            <person name="Okamura Y."/>
        </authorList>
    </citation>
    <scope>NUCLEOTIDE SEQUENCE [LARGE SCALE GENOMIC DNA]</scope>
</reference>
<evidence type="ECO:0000256" key="4">
    <source>
        <dbReference type="ARBA" id="ARBA00022833"/>
    </source>
</evidence>
<dbReference type="PANTHER" id="PTHR24379">
    <property type="entry name" value="KRAB AND ZINC FINGER DOMAIN-CONTAINING"/>
    <property type="match status" value="1"/>
</dbReference>
<dbReference type="PROSITE" id="PS50157">
    <property type="entry name" value="ZINC_FINGER_C2H2_2"/>
    <property type="match status" value="7"/>
</dbReference>
<dbReference type="GO" id="GO:0005634">
    <property type="term" value="C:nucleus"/>
    <property type="evidence" value="ECO:0007669"/>
    <property type="project" value="UniProtKB-ARBA"/>
</dbReference>
<evidence type="ECO:0000259" key="6">
    <source>
        <dbReference type="PROSITE" id="PS50157"/>
    </source>
</evidence>
<feature type="domain" description="C2H2-type" evidence="6">
    <location>
        <begin position="343"/>
        <end position="370"/>
    </location>
</feature>